<evidence type="ECO:0000313" key="1">
    <source>
        <dbReference type="EMBL" id="VDP88853.1"/>
    </source>
</evidence>
<dbReference type="EMBL" id="UZAN01051356">
    <property type="protein sequence ID" value="VDP88853.1"/>
    <property type="molecule type" value="Genomic_DNA"/>
</dbReference>
<gene>
    <name evidence="1" type="ORF">ECPE_LOCUS11709</name>
</gene>
<organism evidence="3">
    <name type="scientific">Echinostoma caproni</name>
    <dbReference type="NCBI Taxonomy" id="27848"/>
    <lineage>
        <taxon>Eukaryota</taxon>
        <taxon>Metazoa</taxon>
        <taxon>Spiralia</taxon>
        <taxon>Lophotrochozoa</taxon>
        <taxon>Platyhelminthes</taxon>
        <taxon>Trematoda</taxon>
        <taxon>Digenea</taxon>
        <taxon>Plagiorchiida</taxon>
        <taxon>Echinostomata</taxon>
        <taxon>Echinostomatoidea</taxon>
        <taxon>Echinostomatidae</taxon>
        <taxon>Echinostoma</taxon>
    </lineage>
</organism>
<dbReference type="GO" id="GO:0004827">
    <property type="term" value="F:proline-tRNA ligase activity"/>
    <property type="evidence" value="ECO:0007669"/>
    <property type="project" value="TreeGrafter"/>
</dbReference>
<sequence>MHLFDAEKLTFSLLLYSGFISNSSPGVFALWPNFMRTFDKLSALVNRKMACVGAHRLLLPTLGNRNIWEASGRWKTEDGQLFLLKDRCEKEFCLQPVSTIDFNLLNSLESRFVMIRLMKRKLQRWFEFLVCPTSSYHCWFIK</sequence>
<keyword evidence="2" id="KW-1185">Reference proteome</keyword>
<dbReference type="SUPFAM" id="SSF55681">
    <property type="entry name" value="Class II aaRS and biotin synthetases"/>
    <property type="match status" value="1"/>
</dbReference>
<evidence type="ECO:0000313" key="3">
    <source>
        <dbReference type="WBParaSite" id="ECPE_0001174301-mRNA-1"/>
    </source>
</evidence>
<dbReference type="WBParaSite" id="ECPE_0001174301-mRNA-1">
    <property type="protein sequence ID" value="ECPE_0001174301-mRNA-1"/>
    <property type="gene ID" value="ECPE_0001174301"/>
</dbReference>
<dbReference type="InterPro" id="IPR045864">
    <property type="entry name" value="aa-tRNA-synth_II/BPL/LPL"/>
</dbReference>
<dbReference type="PANTHER" id="PTHR42753">
    <property type="entry name" value="MITOCHONDRIAL RIBOSOME PROTEIN L39/PROLYL-TRNA LIGASE FAMILY MEMBER"/>
    <property type="match status" value="1"/>
</dbReference>
<dbReference type="PANTHER" id="PTHR42753:SF2">
    <property type="entry name" value="PROLINE--TRNA LIGASE"/>
    <property type="match status" value="1"/>
</dbReference>
<dbReference type="GO" id="GO:0005739">
    <property type="term" value="C:mitochondrion"/>
    <property type="evidence" value="ECO:0007669"/>
    <property type="project" value="TreeGrafter"/>
</dbReference>
<dbReference type="InterPro" id="IPR050062">
    <property type="entry name" value="Pro-tRNA_synthetase"/>
</dbReference>
<accession>A0A183AXM3</accession>
<evidence type="ECO:0000313" key="2">
    <source>
        <dbReference type="Proteomes" id="UP000272942"/>
    </source>
</evidence>
<dbReference type="Proteomes" id="UP000272942">
    <property type="component" value="Unassembled WGS sequence"/>
</dbReference>
<reference evidence="1 2" key="2">
    <citation type="submission" date="2018-11" db="EMBL/GenBank/DDBJ databases">
        <authorList>
            <consortium name="Pathogen Informatics"/>
        </authorList>
    </citation>
    <scope>NUCLEOTIDE SEQUENCE [LARGE SCALE GENOMIC DNA]</scope>
    <source>
        <strain evidence="1 2">Egypt</strain>
    </source>
</reference>
<dbReference type="OrthoDB" id="10267474at2759"/>
<dbReference type="Gene3D" id="3.30.930.10">
    <property type="entry name" value="Bira Bifunctional Protein, Domain 2"/>
    <property type="match status" value="1"/>
</dbReference>
<dbReference type="GO" id="GO:0006433">
    <property type="term" value="P:prolyl-tRNA aminoacylation"/>
    <property type="evidence" value="ECO:0007669"/>
    <property type="project" value="TreeGrafter"/>
</dbReference>
<protein>
    <submittedName>
        <fullName evidence="3">Secreted protein</fullName>
    </submittedName>
</protein>
<proteinExistence type="predicted"/>
<name>A0A183AXM3_9TREM</name>
<dbReference type="AlphaFoldDB" id="A0A183AXM3"/>
<reference evidence="3" key="1">
    <citation type="submission" date="2016-06" db="UniProtKB">
        <authorList>
            <consortium name="WormBaseParasite"/>
        </authorList>
    </citation>
    <scope>IDENTIFICATION</scope>
</reference>